<protein>
    <submittedName>
        <fullName evidence="2">Uncharacterized protein</fullName>
    </submittedName>
</protein>
<dbReference type="EMBL" id="HACG01027027">
    <property type="protein sequence ID" value="CEK73892.1"/>
    <property type="molecule type" value="Transcribed_RNA"/>
</dbReference>
<feature type="region of interest" description="Disordered" evidence="1">
    <location>
        <begin position="1"/>
        <end position="48"/>
    </location>
</feature>
<feature type="compositionally biased region" description="Polar residues" evidence="1">
    <location>
        <begin position="38"/>
        <end position="48"/>
    </location>
</feature>
<accession>A0A0B6ZZZ5</accession>
<reference evidence="2" key="1">
    <citation type="submission" date="2014-12" db="EMBL/GenBank/DDBJ databases">
        <title>Insight into the proteome of Arion vulgaris.</title>
        <authorList>
            <person name="Aradska J."/>
            <person name="Bulat T."/>
            <person name="Smidak R."/>
            <person name="Sarate P."/>
            <person name="Gangsoo J."/>
            <person name="Sialana F."/>
            <person name="Bilban M."/>
            <person name="Lubec G."/>
        </authorList>
    </citation>
    <scope>NUCLEOTIDE SEQUENCE</scope>
    <source>
        <tissue evidence="2">Skin</tissue>
    </source>
</reference>
<evidence type="ECO:0000256" key="1">
    <source>
        <dbReference type="SAM" id="MobiDB-lite"/>
    </source>
</evidence>
<dbReference type="AlphaFoldDB" id="A0A0B6ZZZ5"/>
<name>A0A0B6ZZZ5_9EUPU</name>
<feature type="compositionally biased region" description="Low complexity" evidence="1">
    <location>
        <begin position="1"/>
        <end position="30"/>
    </location>
</feature>
<proteinExistence type="predicted"/>
<gene>
    <name evidence="2" type="primary">ORF88775</name>
</gene>
<feature type="non-terminal residue" evidence="2">
    <location>
        <position position="89"/>
    </location>
</feature>
<feature type="non-terminal residue" evidence="2">
    <location>
        <position position="1"/>
    </location>
</feature>
<organism evidence="2">
    <name type="scientific">Arion vulgaris</name>
    <dbReference type="NCBI Taxonomy" id="1028688"/>
    <lineage>
        <taxon>Eukaryota</taxon>
        <taxon>Metazoa</taxon>
        <taxon>Spiralia</taxon>
        <taxon>Lophotrochozoa</taxon>
        <taxon>Mollusca</taxon>
        <taxon>Gastropoda</taxon>
        <taxon>Heterobranchia</taxon>
        <taxon>Euthyneura</taxon>
        <taxon>Panpulmonata</taxon>
        <taxon>Eupulmonata</taxon>
        <taxon>Stylommatophora</taxon>
        <taxon>Helicina</taxon>
        <taxon>Arionoidea</taxon>
        <taxon>Arionidae</taxon>
        <taxon>Arion</taxon>
    </lineage>
</organism>
<evidence type="ECO:0000313" key="2">
    <source>
        <dbReference type="EMBL" id="CEK73892.1"/>
    </source>
</evidence>
<sequence length="89" mass="9683">SSSSSSSKSQSLDSSQSSKSKDTSSASKRSLSIDDSKTATSSTSVPNTVLNKNVEVDMFKDEPRRPKTVKQIATKFRSTGLFDEEDEEE</sequence>